<protein>
    <recommendedName>
        <fullName evidence="6">SRPBCC domain-containing protein</fullName>
    </recommendedName>
</protein>
<evidence type="ECO:0000313" key="4">
    <source>
        <dbReference type="Proteomes" id="UP000271337"/>
    </source>
</evidence>
<dbReference type="AlphaFoldDB" id="A0A3M6ZQD3"/>
<dbReference type="EMBL" id="QWIM01002174">
    <property type="protein sequence ID" value="RMY17478.1"/>
    <property type="molecule type" value="Genomic_DNA"/>
</dbReference>
<evidence type="ECO:0000313" key="3">
    <source>
        <dbReference type="EMBL" id="RMY17478.1"/>
    </source>
</evidence>
<gene>
    <name evidence="3" type="ORF">D0866_13458</name>
    <name evidence="2" type="ORF">D0867_12884</name>
</gene>
<comment type="caution">
    <text evidence="3">The sequence shown here is derived from an EMBL/GenBank/DDBJ whole genome shotgun (WGS) entry which is preliminary data.</text>
</comment>
<evidence type="ECO:0000313" key="2">
    <source>
        <dbReference type="EMBL" id="RMX97151.1"/>
    </source>
</evidence>
<evidence type="ECO:0000256" key="1">
    <source>
        <dbReference type="SAM" id="MobiDB-lite"/>
    </source>
</evidence>
<proteinExistence type="predicted"/>
<evidence type="ECO:0008006" key="6">
    <source>
        <dbReference type="Google" id="ProtNLM"/>
    </source>
</evidence>
<name>A0A3M6ZQD3_HORWE</name>
<dbReference type="Proteomes" id="UP000271337">
    <property type="component" value="Unassembled WGS sequence"/>
</dbReference>
<dbReference type="Gene3D" id="3.30.530.20">
    <property type="match status" value="1"/>
</dbReference>
<organism evidence="3 5">
    <name type="scientific">Hortaea werneckii</name>
    <name type="common">Black yeast</name>
    <name type="synonym">Cladosporium werneckii</name>
    <dbReference type="NCBI Taxonomy" id="91943"/>
    <lineage>
        <taxon>Eukaryota</taxon>
        <taxon>Fungi</taxon>
        <taxon>Dikarya</taxon>
        <taxon>Ascomycota</taxon>
        <taxon>Pezizomycotina</taxon>
        <taxon>Dothideomycetes</taxon>
        <taxon>Dothideomycetidae</taxon>
        <taxon>Mycosphaerellales</taxon>
        <taxon>Teratosphaeriaceae</taxon>
        <taxon>Hortaea</taxon>
    </lineage>
</organism>
<dbReference type="OrthoDB" id="2586183at2759"/>
<dbReference type="EMBL" id="QWIL01002071">
    <property type="protein sequence ID" value="RMX97151.1"/>
    <property type="molecule type" value="Genomic_DNA"/>
</dbReference>
<dbReference type="Proteomes" id="UP000276864">
    <property type="component" value="Unassembled WGS sequence"/>
</dbReference>
<dbReference type="VEuPathDB" id="FungiDB:BTJ68_11204"/>
<reference evidence="4 5" key="1">
    <citation type="journal article" date="2018" name="BMC Genomics">
        <title>Genomic evidence for intraspecific hybridization in a clonal and extremely halotolerant yeast.</title>
        <authorList>
            <person name="Gostincar C."/>
            <person name="Stajich J.E."/>
            <person name="Zupancic J."/>
            <person name="Zalar P."/>
            <person name="Gunde-Cimerman N."/>
        </authorList>
    </citation>
    <scope>NUCLEOTIDE SEQUENCE [LARGE SCALE GENOMIC DNA]</scope>
    <source>
        <strain evidence="3 5">EXF-6651</strain>
        <strain evidence="2 4">EXF-6669</strain>
    </source>
</reference>
<evidence type="ECO:0000313" key="5">
    <source>
        <dbReference type="Proteomes" id="UP000276864"/>
    </source>
</evidence>
<accession>A0A3M6ZQD3</accession>
<feature type="region of interest" description="Disordered" evidence="1">
    <location>
        <begin position="310"/>
        <end position="330"/>
    </location>
</feature>
<sequence length="330" mass="36869">MPETTNAAIRWPEEYLPGTSDNFTSNETIIKDLSVSQIWAKLADCTQWETYYGHNVEQVTPPPSGNFLKQGDTFRFSTFGFPVLDCKVEESIEPSPVGRLAWSAGLDGNAETAVKVYHAWLIEELPGGRVRILTQESQVGKPAAQLAAVKPNRMLLGHQDWLEGLVAAARGEKVDGRETNLGSLHHLGERFQTPVIIPLDRLRMHDEVTRDQRGMLGQQTNLHDQPRGSDEHLRREDCIGVTDKVDSDIDLDIVLGNELLDLLLIRTLTRAETILPRDPQSNSFVKTVLTSIHDQNPLDAQVESSLNTVQTHPTQPENDNRMIRLDSACI</sequence>
<dbReference type="SUPFAM" id="SSF55961">
    <property type="entry name" value="Bet v1-like"/>
    <property type="match status" value="1"/>
</dbReference>
<dbReference type="InterPro" id="IPR023393">
    <property type="entry name" value="START-like_dom_sf"/>
</dbReference>
<feature type="non-terminal residue" evidence="3">
    <location>
        <position position="330"/>
    </location>
</feature>